<name>A0A9D4WVL1_PEA</name>
<sequence length="227" mass="25990">KTNISFSNCCCIITSHKNLKKLKFEKMKNNISKRSGVRKYHKSEQPRLRWTPELHQYFVQTVESLGGKHKASPRHILNMMQVKGLRISHIKSHLQMYRNLKGGRILEENSQCNHCFTSSYQRLKNITQEIQPLYSKGHSQTSETGHYDLNQEPESSACFHSDMSNEEGNCMSTKYLNLPFPSGSLLIPVAHSDTGRTHFSSSNTTDKHFVEPSSIKSSDYINLDLSI</sequence>
<dbReference type="InterPro" id="IPR009057">
    <property type="entry name" value="Homeodomain-like_sf"/>
</dbReference>
<organism evidence="7 8">
    <name type="scientific">Pisum sativum</name>
    <name type="common">Garden pea</name>
    <name type="synonym">Lathyrus oleraceus</name>
    <dbReference type="NCBI Taxonomy" id="3888"/>
    <lineage>
        <taxon>Eukaryota</taxon>
        <taxon>Viridiplantae</taxon>
        <taxon>Streptophyta</taxon>
        <taxon>Embryophyta</taxon>
        <taxon>Tracheophyta</taxon>
        <taxon>Spermatophyta</taxon>
        <taxon>Magnoliopsida</taxon>
        <taxon>eudicotyledons</taxon>
        <taxon>Gunneridae</taxon>
        <taxon>Pentapetalae</taxon>
        <taxon>rosids</taxon>
        <taxon>fabids</taxon>
        <taxon>Fabales</taxon>
        <taxon>Fabaceae</taxon>
        <taxon>Papilionoideae</taxon>
        <taxon>50 kb inversion clade</taxon>
        <taxon>NPAAA clade</taxon>
        <taxon>Hologalegina</taxon>
        <taxon>IRL clade</taxon>
        <taxon>Fabeae</taxon>
        <taxon>Lathyrus</taxon>
    </lineage>
</organism>
<feature type="region of interest" description="Disordered" evidence="5">
    <location>
        <begin position="136"/>
        <end position="161"/>
    </location>
</feature>
<dbReference type="GO" id="GO:0003677">
    <property type="term" value="F:DNA binding"/>
    <property type="evidence" value="ECO:0007669"/>
    <property type="project" value="InterPro"/>
</dbReference>
<dbReference type="EMBL" id="JAMSHJ010000005">
    <property type="protein sequence ID" value="KAI5409919.1"/>
    <property type="molecule type" value="Genomic_DNA"/>
</dbReference>
<dbReference type="Gene3D" id="1.10.10.60">
    <property type="entry name" value="Homeodomain-like"/>
    <property type="match status" value="1"/>
</dbReference>
<proteinExistence type="predicted"/>
<keyword evidence="3" id="KW-0804">Transcription</keyword>
<gene>
    <name evidence="7" type="ORF">KIW84_055393</name>
</gene>
<feature type="domain" description="HTH myb-type" evidence="6">
    <location>
        <begin position="42"/>
        <end position="102"/>
    </location>
</feature>
<dbReference type="PROSITE" id="PS51294">
    <property type="entry name" value="HTH_MYB"/>
    <property type="match status" value="1"/>
</dbReference>
<keyword evidence="8" id="KW-1185">Reference proteome</keyword>
<dbReference type="InterPro" id="IPR001005">
    <property type="entry name" value="SANT/Myb"/>
</dbReference>
<dbReference type="Proteomes" id="UP001058974">
    <property type="component" value="Chromosome 5"/>
</dbReference>
<dbReference type="PANTHER" id="PTHR31314:SF113">
    <property type="entry name" value="MYB FAMILY TRANSCRIPTION FACTOR MPH1"/>
    <property type="match status" value="1"/>
</dbReference>
<reference evidence="7 8" key="1">
    <citation type="journal article" date="2022" name="Nat. Genet.">
        <title>Improved pea reference genome and pan-genome highlight genomic features and evolutionary characteristics.</title>
        <authorList>
            <person name="Yang T."/>
            <person name="Liu R."/>
            <person name="Luo Y."/>
            <person name="Hu S."/>
            <person name="Wang D."/>
            <person name="Wang C."/>
            <person name="Pandey M.K."/>
            <person name="Ge S."/>
            <person name="Xu Q."/>
            <person name="Li N."/>
            <person name="Li G."/>
            <person name="Huang Y."/>
            <person name="Saxena R.K."/>
            <person name="Ji Y."/>
            <person name="Li M."/>
            <person name="Yan X."/>
            <person name="He Y."/>
            <person name="Liu Y."/>
            <person name="Wang X."/>
            <person name="Xiang C."/>
            <person name="Varshney R.K."/>
            <person name="Ding H."/>
            <person name="Gao S."/>
            <person name="Zong X."/>
        </authorList>
    </citation>
    <scope>NUCLEOTIDE SEQUENCE [LARGE SCALE GENOMIC DNA]</scope>
    <source>
        <strain evidence="7 8">cv. Zhongwan 6</strain>
    </source>
</reference>
<evidence type="ECO:0000313" key="8">
    <source>
        <dbReference type="Proteomes" id="UP001058974"/>
    </source>
</evidence>
<evidence type="ECO:0000256" key="1">
    <source>
        <dbReference type="ARBA" id="ARBA00004123"/>
    </source>
</evidence>
<dbReference type="AlphaFoldDB" id="A0A9D4WVL1"/>
<feature type="non-terminal residue" evidence="7">
    <location>
        <position position="1"/>
    </location>
</feature>
<dbReference type="InterPro" id="IPR006447">
    <property type="entry name" value="Myb_dom_plants"/>
</dbReference>
<dbReference type="NCBIfam" id="TIGR01557">
    <property type="entry name" value="myb_SHAQKYF"/>
    <property type="match status" value="1"/>
</dbReference>
<evidence type="ECO:0000256" key="4">
    <source>
        <dbReference type="ARBA" id="ARBA00023242"/>
    </source>
</evidence>
<dbReference type="GO" id="GO:0005634">
    <property type="term" value="C:nucleus"/>
    <property type="evidence" value="ECO:0007669"/>
    <property type="project" value="UniProtKB-SubCell"/>
</dbReference>
<dbReference type="GO" id="GO:0003700">
    <property type="term" value="F:DNA-binding transcription factor activity"/>
    <property type="evidence" value="ECO:0007669"/>
    <property type="project" value="InterPro"/>
</dbReference>
<accession>A0A9D4WVL1</accession>
<dbReference type="PANTHER" id="PTHR31314">
    <property type="entry name" value="MYB FAMILY TRANSCRIPTION FACTOR PHL7-LIKE"/>
    <property type="match status" value="1"/>
</dbReference>
<evidence type="ECO:0000256" key="5">
    <source>
        <dbReference type="SAM" id="MobiDB-lite"/>
    </source>
</evidence>
<keyword evidence="4" id="KW-0539">Nucleus</keyword>
<dbReference type="InterPro" id="IPR017930">
    <property type="entry name" value="Myb_dom"/>
</dbReference>
<keyword evidence="2" id="KW-0805">Transcription regulation</keyword>
<evidence type="ECO:0000256" key="3">
    <source>
        <dbReference type="ARBA" id="ARBA00023163"/>
    </source>
</evidence>
<dbReference type="InterPro" id="IPR046955">
    <property type="entry name" value="PHR1-like"/>
</dbReference>
<dbReference type="Pfam" id="PF00249">
    <property type="entry name" value="Myb_DNA-binding"/>
    <property type="match status" value="1"/>
</dbReference>
<protein>
    <recommendedName>
        <fullName evidence="6">HTH myb-type domain-containing protein</fullName>
    </recommendedName>
</protein>
<evidence type="ECO:0000256" key="2">
    <source>
        <dbReference type="ARBA" id="ARBA00023015"/>
    </source>
</evidence>
<dbReference type="Gramene" id="Psat05G0539300-T1">
    <property type="protein sequence ID" value="KAI5409919.1"/>
    <property type="gene ID" value="KIW84_055393"/>
</dbReference>
<evidence type="ECO:0000259" key="6">
    <source>
        <dbReference type="PROSITE" id="PS51294"/>
    </source>
</evidence>
<comment type="subcellular location">
    <subcellularLocation>
        <location evidence="1">Nucleus</location>
    </subcellularLocation>
</comment>
<comment type="caution">
    <text evidence="7">The sequence shown here is derived from an EMBL/GenBank/DDBJ whole genome shotgun (WGS) entry which is preliminary data.</text>
</comment>
<dbReference type="FunFam" id="1.10.10.60:FF:000007">
    <property type="entry name" value="Two-component response regulator"/>
    <property type="match status" value="1"/>
</dbReference>
<evidence type="ECO:0000313" key="7">
    <source>
        <dbReference type="EMBL" id="KAI5409919.1"/>
    </source>
</evidence>
<dbReference type="SUPFAM" id="SSF46689">
    <property type="entry name" value="Homeodomain-like"/>
    <property type="match status" value="1"/>
</dbReference>